<organism evidence="11 12">
    <name type="scientific">Nitzschia inconspicua</name>
    <dbReference type="NCBI Taxonomy" id="303405"/>
    <lineage>
        <taxon>Eukaryota</taxon>
        <taxon>Sar</taxon>
        <taxon>Stramenopiles</taxon>
        <taxon>Ochrophyta</taxon>
        <taxon>Bacillariophyta</taxon>
        <taxon>Bacillariophyceae</taxon>
        <taxon>Bacillariophycidae</taxon>
        <taxon>Bacillariales</taxon>
        <taxon>Bacillariaceae</taxon>
        <taxon>Nitzschia</taxon>
    </lineage>
</organism>
<dbReference type="InterPro" id="IPR000719">
    <property type="entry name" value="Prot_kinase_dom"/>
</dbReference>
<keyword evidence="4 7" id="KW-0547">Nucleotide-binding</keyword>
<feature type="domain" description="AGC-kinase C-terminal" evidence="10">
    <location>
        <begin position="449"/>
        <end position="524"/>
    </location>
</feature>
<dbReference type="PANTHER" id="PTHR24351">
    <property type="entry name" value="RIBOSOMAL PROTEIN S6 KINASE"/>
    <property type="match status" value="1"/>
</dbReference>
<feature type="compositionally biased region" description="Polar residues" evidence="8">
    <location>
        <begin position="756"/>
        <end position="774"/>
    </location>
</feature>
<dbReference type="CDD" id="cd05123">
    <property type="entry name" value="STKc_AGC"/>
    <property type="match status" value="1"/>
</dbReference>
<evidence type="ECO:0000313" key="12">
    <source>
        <dbReference type="Proteomes" id="UP000693970"/>
    </source>
</evidence>
<evidence type="ECO:0000256" key="4">
    <source>
        <dbReference type="ARBA" id="ARBA00022741"/>
    </source>
</evidence>
<dbReference type="EMBL" id="JAGRRH010000001">
    <property type="protein sequence ID" value="KAG7374622.1"/>
    <property type="molecule type" value="Genomic_DNA"/>
</dbReference>
<evidence type="ECO:0000256" key="3">
    <source>
        <dbReference type="ARBA" id="ARBA00022679"/>
    </source>
</evidence>
<dbReference type="SMART" id="SM00220">
    <property type="entry name" value="S_TKc"/>
    <property type="match status" value="1"/>
</dbReference>
<evidence type="ECO:0000259" key="10">
    <source>
        <dbReference type="PROSITE" id="PS51285"/>
    </source>
</evidence>
<dbReference type="Pfam" id="PF00069">
    <property type="entry name" value="Pkinase"/>
    <property type="match status" value="1"/>
</dbReference>
<reference evidence="11" key="2">
    <citation type="submission" date="2021-04" db="EMBL/GenBank/DDBJ databases">
        <authorList>
            <person name="Podell S."/>
        </authorList>
    </citation>
    <scope>NUCLEOTIDE SEQUENCE</scope>
    <source>
        <strain evidence="11">Hildebrandi</strain>
    </source>
</reference>
<dbReference type="InterPro" id="IPR000961">
    <property type="entry name" value="AGC-kinase_C"/>
</dbReference>
<dbReference type="PROSITE" id="PS50011">
    <property type="entry name" value="PROTEIN_KINASE_DOM"/>
    <property type="match status" value="1"/>
</dbReference>
<dbReference type="GO" id="GO:0004674">
    <property type="term" value="F:protein serine/threonine kinase activity"/>
    <property type="evidence" value="ECO:0007669"/>
    <property type="project" value="UniProtKB-KW"/>
</dbReference>
<evidence type="ECO:0000313" key="11">
    <source>
        <dbReference type="EMBL" id="KAG7374622.1"/>
    </source>
</evidence>
<feature type="compositionally biased region" description="Low complexity" evidence="8">
    <location>
        <begin position="720"/>
        <end position="731"/>
    </location>
</feature>
<dbReference type="GO" id="GO:0005524">
    <property type="term" value="F:ATP binding"/>
    <property type="evidence" value="ECO:0007669"/>
    <property type="project" value="UniProtKB-UniRule"/>
</dbReference>
<evidence type="ECO:0000256" key="6">
    <source>
        <dbReference type="ARBA" id="ARBA00022840"/>
    </source>
</evidence>
<evidence type="ECO:0000256" key="2">
    <source>
        <dbReference type="ARBA" id="ARBA00022553"/>
    </source>
</evidence>
<feature type="domain" description="Protein kinase" evidence="9">
    <location>
        <begin position="174"/>
        <end position="448"/>
    </location>
</feature>
<keyword evidence="5 11" id="KW-0418">Kinase</keyword>
<sequence>MVDLEQRGSLTVNAMDAVDMVDGHGNNNNNNNTNTKNNIGIFLPSSPSGTNNDDADFEQFENSARALQGETVAEAVAEAVAAVEAADDPAMVVTDPIFVFKEETRQRANSVSLSKAESDETSTGGVVSPEKVANISNATTADSLTLQNGSTAATLTNGTIPDGDDSRYVTPKDFELLKVIGMGAFGKVLQVKNKQSSQILAMKVISKRVLKRKSGYIENVQAERNILKRVCHPFVVKMHCSFQTKEKLFIIMDFLAGGELFLKLGKEGIFLEKDAAFYLAEMILGVDHLHQLGILHRDLKPENILLGNDGHICLTDFGLAKDFGSDWNNTDGTEDQERATTICGTQEYMAPEMVANKGYGKAADYWSLGCIAYEMLSGLPPFSSKQGSKELFRKIMSEKVKMPPGSTAAACKLLKGLLNRNPDARLGAARSNMFEVGGIAGLKQAPFFAKIDWTKLENKEVPPPYALTVDHDLDVRHFHNEFTDMPLPRSVREMSKDDHQPRRVQSGTFRGFSFIQDDFVLPQRDANELELYWNSVAEEDGVSDSEVASSKGETDIELEPEPEKKKRPPRKRKKKKKDDAETASVTSSVPDLSPAPSVNGGLSAEQNNHDLVQLKQHGLPSAVEPAQHQSTPSNTTTAPKSPAPCPPTPSATPSQTSTTPMKTPQRHPPKPIDQPRLAVGGSIGENRSATTPVPVQNGRTPNKLQTPHSYQPPHRRDTLARATPPSATARPGWTQGPIYATTPRTLPAPGSWAARLQTTQATPSPGGVSISSTAAEPPTPKPNSNGASWSTPRQPCLVRNVSTPSSNSSSGAPPKPSTDWRHHSSPQVQRAMNRSSLRNNYIDETKTASNTNVPAAWPSLNDFPAVPGMGKGGLGAPPTVPSLAPPAKNKTLQGAWANRAKS</sequence>
<evidence type="ECO:0000256" key="1">
    <source>
        <dbReference type="ARBA" id="ARBA00022527"/>
    </source>
</evidence>
<feature type="compositionally biased region" description="Polar residues" evidence="8">
    <location>
        <begin position="782"/>
        <end position="793"/>
    </location>
</feature>
<gene>
    <name evidence="11" type="ORF">IV203_013717</name>
</gene>
<protein>
    <submittedName>
        <fullName evidence="11">Serine/threonine protein kinase</fullName>
    </submittedName>
</protein>
<dbReference type="Proteomes" id="UP000693970">
    <property type="component" value="Unassembled WGS sequence"/>
</dbReference>
<dbReference type="PROSITE" id="PS51285">
    <property type="entry name" value="AGC_KINASE_CTER"/>
    <property type="match status" value="1"/>
</dbReference>
<dbReference type="InterPro" id="IPR017441">
    <property type="entry name" value="Protein_kinase_ATP_BS"/>
</dbReference>
<keyword evidence="1 11" id="KW-0723">Serine/threonine-protein kinase</keyword>
<keyword evidence="12" id="KW-1185">Reference proteome</keyword>
<reference evidence="11" key="1">
    <citation type="journal article" date="2021" name="Sci. Rep.">
        <title>Diploid genomic architecture of Nitzschia inconspicua, an elite biomass production diatom.</title>
        <authorList>
            <person name="Oliver A."/>
            <person name="Podell S."/>
            <person name="Pinowska A."/>
            <person name="Traller J.C."/>
            <person name="Smith S.R."/>
            <person name="McClure R."/>
            <person name="Beliaev A."/>
            <person name="Bohutskyi P."/>
            <person name="Hill E.A."/>
            <person name="Rabines A."/>
            <person name="Zheng H."/>
            <person name="Allen L.Z."/>
            <person name="Kuo A."/>
            <person name="Grigoriev I.V."/>
            <person name="Allen A.E."/>
            <person name="Hazlebeck D."/>
            <person name="Allen E.E."/>
        </authorList>
    </citation>
    <scope>NUCLEOTIDE SEQUENCE</scope>
    <source>
        <strain evidence="11">Hildebrandi</strain>
    </source>
</reference>
<name>A0A9K3Q7N0_9STRA</name>
<dbReference type="InterPro" id="IPR045270">
    <property type="entry name" value="STKc_AGC"/>
</dbReference>
<proteinExistence type="predicted"/>
<feature type="compositionally biased region" description="Polar residues" evidence="8">
    <location>
        <begin position="825"/>
        <end position="839"/>
    </location>
</feature>
<feature type="compositionally biased region" description="Low complexity" evidence="8">
    <location>
        <begin position="651"/>
        <end position="660"/>
    </location>
</feature>
<comment type="caution">
    <text evidence="11">The sequence shown here is derived from an EMBL/GenBank/DDBJ whole genome shotgun (WGS) entry which is preliminary data.</text>
</comment>
<feature type="compositionally biased region" description="Pro residues" evidence="8">
    <location>
        <begin position="641"/>
        <end position="650"/>
    </location>
</feature>
<dbReference type="InterPro" id="IPR008271">
    <property type="entry name" value="Ser/Thr_kinase_AS"/>
</dbReference>
<dbReference type="PROSITE" id="PS00108">
    <property type="entry name" value="PROTEIN_KINASE_ST"/>
    <property type="match status" value="1"/>
</dbReference>
<keyword evidence="6 7" id="KW-0067">ATP-binding</keyword>
<dbReference type="OrthoDB" id="63267at2759"/>
<keyword evidence="3" id="KW-0808">Transferase</keyword>
<feature type="compositionally biased region" description="Low complexity" evidence="8">
    <location>
        <begin position="802"/>
        <end position="812"/>
    </location>
</feature>
<dbReference type="FunFam" id="1.10.510.10:FF:000048">
    <property type="entry name" value="Protein kinase C"/>
    <property type="match status" value="1"/>
</dbReference>
<evidence type="ECO:0000256" key="7">
    <source>
        <dbReference type="PROSITE-ProRule" id="PRU10141"/>
    </source>
</evidence>
<keyword evidence="2" id="KW-0597">Phosphoprotein</keyword>
<evidence type="ECO:0000256" key="5">
    <source>
        <dbReference type="ARBA" id="ARBA00022777"/>
    </source>
</evidence>
<feature type="region of interest" description="Disordered" evidence="8">
    <location>
        <begin position="540"/>
        <end position="856"/>
    </location>
</feature>
<evidence type="ECO:0000259" key="9">
    <source>
        <dbReference type="PROSITE" id="PS50011"/>
    </source>
</evidence>
<feature type="compositionally biased region" description="Polar residues" evidence="8">
    <location>
        <begin position="108"/>
        <end position="125"/>
    </location>
</feature>
<dbReference type="AlphaFoldDB" id="A0A9K3Q7N0"/>
<dbReference type="PROSITE" id="PS00107">
    <property type="entry name" value="PROTEIN_KINASE_ATP"/>
    <property type="match status" value="1"/>
</dbReference>
<accession>A0A9K3Q7N0</accession>
<dbReference type="SMART" id="SM00133">
    <property type="entry name" value="S_TK_X"/>
    <property type="match status" value="1"/>
</dbReference>
<feature type="compositionally biased region" description="Basic residues" evidence="8">
    <location>
        <begin position="565"/>
        <end position="576"/>
    </location>
</feature>
<feature type="region of interest" description="Disordered" evidence="8">
    <location>
        <begin position="108"/>
        <end position="127"/>
    </location>
</feature>
<feature type="region of interest" description="Disordered" evidence="8">
    <location>
        <begin position="868"/>
        <end position="902"/>
    </location>
</feature>
<dbReference type="FunFam" id="3.30.200.20:FF:000042">
    <property type="entry name" value="Aurora kinase A"/>
    <property type="match status" value="1"/>
</dbReference>
<feature type="binding site" evidence="7">
    <location>
        <position position="211"/>
    </location>
    <ligand>
        <name>ATP</name>
        <dbReference type="ChEBI" id="CHEBI:30616"/>
    </ligand>
</feature>
<evidence type="ECO:0000256" key="8">
    <source>
        <dbReference type="SAM" id="MobiDB-lite"/>
    </source>
</evidence>
<feature type="compositionally biased region" description="Polar residues" evidence="8">
    <location>
        <begin position="685"/>
        <end position="709"/>
    </location>
</feature>